<protein>
    <submittedName>
        <fullName evidence="1">Uncharacterized protein</fullName>
    </submittedName>
</protein>
<dbReference type="RefSeq" id="WP_209366604.1">
    <property type="nucleotide sequence ID" value="NZ_CP046956.1"/>
</dbReference>
<accession>A0ABX7VMN1</accession>
<dbReference type="EMBL" id="CP046956">
    <property type="protein sequence ID" value="QTM98069.1"/>
    <property type="molecule type" value="Genomic_DNA"/>
</dbReference>
<proteinExistence type="predicted"/>
<evidence type="ECO:0000313" key="2">
    <source>
        <dbReference type="Proteomes" id="UP000665043"/>
    </source>
</evidence>
<sequence>MITYEIFESNLGNVKPMDEQFICDEIEELIERFALTITQRTTLSTKKGCYHWHAKKERQKGVLEVTYWPKHGRLWLEIADNRKAEWNIELIAELADELAERYGGQVG</sequence>
<reference evidence="1 2" key="1">
    <citation type="submission" date="2019-12" db="EMBL/GenBank/DDBJ databases">
        <title>The whole genome sequencing of a strain isolated from a Mars analog, Dalangtan Playa.</title>
        <authorList>
            <person name="Huang T."/>
        </authorList>
    </citation>
    <scope>NUCLEOTIDE SEQUENCE [LARGE SCALE GENOMIC DNA]</scope>
    <source>
        <strain evidence="1 2">DP4-553-S</strain>
    </source>
</reference>
<keyword evidence="2" id="KW-1185">Reference proteome</keyword>
<name>A0ABX7VMN1_9BACI</name>
<dbReference type="Proteomes" id="UP000665043">
    <property type="component" value="Chromosome"/>
</dbReference>
<evidence type="ECO:0000313" key="1">
    <source>
        <dbReference type="EMBL" id="QTM98069.1"/>
    </source>
</evidence>
<gene>
    <name evidence="1" type="ORF">ERJ70_01270</name>
</gene>
<organism evidence="1 2">
    <name type="scientific">Sediminibacillus dalangtanensis</name>
    <dbReference type="NCBI Taxonomy" id="2729421"/>
    <lineage>
        <taxon>Bacteria</taxon>
        <taxon>Bacillati</taxon>
        <taxon>Bacillota</taxon>
        <taxon>Bacilli</taxon>
        <taxon>Bacillales</taxon>
        <taxon>Bacillaceae</taxon>
        <taxon>Sediminibacillus</taxon>
    </lineage>
</organism>